<keyword evidence="1" id="KW-0472">Membrane</keyword>
<sequence length="162" mass="18132">MKSTSQDLQQEIVSSSAKLFYILITIVILYVYAGLNKIDRNEAISNLQALSIIHALIMLSEESTKYREMPIRSLLKFHKRAEDEAEKNGFVIPEKFRYGMIQGATLHQIPMRFAPAGRCEVAVVEGENGAIFYAFTNYVAGGLYRIRSEDSKVVSFGNCIGG</sequence>
<name>A0A4Q7VCU5_9BURK</name>
<reference evidence="2 3" key="1">
    <citation type="submission" date="2019-02" db="EMBL/GenBank/DDBJ databases">
        <title>Genomic Encyclopedia of Type Strains, Phase IV (KMG-IV): sequencing the most valuable type-strain genomes for metagenomic binning, comparative biology and taxonomic classification.</title>
        <authorList>
            <person name="Goeker M."/>
        </authorList>
    </citation>
    <scope>NUCLEOTIDE SEQUENCE [LARGE SCALE GENOMIC DNA]</scope>
    <source>
        <strain evidence="2 3">DSM 23814</strain>
    </source>
</reference>
<proteinExistence type="predicted"/>
<comment type="caution">
    <text evidence="2">The sequence shown here is derived from an EMBL/GenBank/DDBJ whole genome shotgun (WGS) entry which is preliminary data.</text>
</comment>
<keyword evidence="1" id="KW-1133">Transmembrane helix</keyword>
<dbReference type="RefSeq" id="WP_130304477.1">
    <property type="nucleotide sequence ID" value="NZ_SHKO01000002.1"/>
</dbReference>
<dbReference type="EMBL" id="SHKO01000002">
    <property type="protein sequence ID" value="RZT94716.1"/>
    <property type="molecule type" value="Genomic_DNA"/>
</dbReference>
<evidence type="ECO:0000256" key="1">
    <source>
        <dbReference type="SAM" id="Phobius"/>
    </source>
</evidence>
<organism evidence="2 3">
    <name type="scientific">Advenella incenata</name>
    <dbReference type="NCBI Taxonomy" id="267800"/>
    <lineage>
        <taxon>Bacteria</taxon>
        <taxon>Pseudomonadati</taxon>
        <taxon>Pseudomonadota</taxon>
        <taxon>Betaproteobacteria</taxon>
        <taxon>Burkholderiales</taxon>
        <taxon>Alcaligenaceae</taxon>
    </lineage>
</organism>
<protein>
    <submittedName>
        <fullName evidence="2">Uncharacterized protein</fullName>
    </submittedName>
</protein>
<accession>A0A4Q7VCU5</accession>
<dbReference type="Proteomes" id="UP000293398">
    <property type="component" value="Unassembled WGS sequence"/>
</dbReference>
<feature type="transmembrane region" description="Helical" evidence="1">
    <location>
        <begin position="12"/>
        <end position="31"/>
    </location>
</feature>
<keyword evidence="1" id="KW-0812">Transmembrane</keyword>
<dbReference type="OrthoDB" id="9890547at2"/>
<keyword evidence="3" id="KW-1185">Reference proteome</keyword>
<evidence type="ECO:0000313" key="2">
    <source>
        <dbReference type="EMBL" id="RZT94716.1"/>
    </source>
</evidence>
<dbReference type="AlphaFoldDB" id="A0A4Q7VCU5"/>
<evidence type="ECO:0000313" key="3">
    <source>
        <dbReference type="Proteomes" id="UP000293398"/>
    </source>
</evidence>
<gene>
    <name evidence="2" type="ORF">EV681_3140</name>
</gene>